<comment type="caution">
    <text evidence="2">The sequence shown here is derived from an EMBL/GenBank/DDBJ whole genome shotgun (WGS) entry which is preliminary data.</text>
</comment>
<dbReference type="InterPro" id="IPR036291">
    <property type="entry name" value="NAD(P)-bd_dom_sf"/>
</dbReference>
<dbReference type="Gene3D" id="3.40.50.720">
    <property type="entry name" value="NAD(P)-binding Rossmann-like Domain"/>
    <property type="match status" value="1"/>
</dbReference>
<dbReference type="SUPFAM" id="SSF51735">
    <property type="entry name" value="NAD(P)-binding Rossmann-fold domains"/>
    <property type="match status" value="1"/>
</dbReference>
<dbReference type="GO" id="GO:0004616">
    <property type="term" value="F:phosphogluconate dehydrogenase (decarboxylating) activity"/>
    <property type="evidence" value="ECO:0007669"/>
    <property type="project" value="InterPro"/>
</dbReference>
<dbReference type="AlphaFoldDB" id="A0A1V3XLN5"/>
<feature type="domain" description="6-phosphogluconate dehydrogenase NADP-binding" evidence="1">
    <location>
        <begin position="2"/>
        <end position="124"/>
    </location>
</feature>
<proteinExistence type="predicted"/>
<evidence type="ECO:0000259" key="1">
    <source>
        <dbReference type="Pfam" id="PF03446"/>
    </source>
</evidence>
<evidence type="ECO:0000313" key="2">
    <source>
        <dbReference type="EMBL" id="OOK80124.1"/>
    </source>
</evidence>
<dbReference type="PANTHER" id="PTHR11811">
    <property type="entry name" value="6-PHOSPHOGLUCONATE DEHYDROGENASE"/>
    <property type="match status" value="1"/>
</dbReference>
<gene>
    <name evidence="2" type="ORF">BZL29_2563</name>
</gene>
<dbReference type="PRINTS" id="PR00076">
    <property type="entry name" value="6PGDHDRGNASE"/>
</dbReference>
<name>A0A1V3XLN5_MYCKA</name>
<dbReference type="InterPro" id="IPR006183">
    <property type="entry name" value="Pgluconate_DH"/>
</dbReference>
<accession>A0A1V3XLN5</accession>
<sequence>MQLGMIGLGRMGANIVRRVVKGGHECVVYDHNPDAVKALAGEDNTTGVSSLRELRDRLSAPRVVWVMVPAGNITTGVIKELAETLDSGDIVIDGGNTYYRDDITHAKLLSDKGIHLLDTGTSGACGAWSVATV</sequence>
<dbReference type="GO" id="GO:0050661">
    <property type="term" value="F:NADP binding"/>
    <property type="evidence" value="ECO:0007669"/>
    <property type="project" value="InterPro"/>
</dbReference>
<reference evidence="2 3" key="1">
    <citation type="submission" date="2017-02" db="EMBL/GenBank/DDBJ databases">
        <title>Complete genome sequences of Mycobacterium kansasii strains isolated from rhesus macaques.</title>
        <authorList>
            <person name="Panda A."/>
            <person name="Nagaraj S."/>
            <person name="Zhao X."/>
            <person name="Tettelin H."/>
            <person name="Detolla L.J."/>
        </authorList>
    </citation>
    <scope>NUCLEOTIDE SEQUENCE [LARGE SCALE GENOMIC DNA]</scope>
    <source>
        <strain evidence="2 3">11-3469</strain>
    </source>
</reference>
<organism evidence="2 3">
    <name type="scientific">Mycobacterium kansasii</name>
    <dbReference type="NCBI Taxonomy" id="1768"/>
    <lineage>
        <taxon>Bacteria</taxon>
        <taxon>Bacillati</taxon>
        <taxon>Actinomycetota</taxon>
        <taxon>Actinomycetes</taxon>
        <taxon>Mycobacteriales</taxon>
        <taxon>Mycobacteriaceae</taxon>
        <taxon>Mycobacterium</taxon>
    </lineage>
</organism>
<dbReference type="Pfam" id="PF03446">
    <property type="entry name" value="NAD_binding_2"/>
    <property type="match status" value="1"/>
</dbReference>
<dbReference type="InterPro" id="IPR006115">
    <property type="entry name" value="6PGDH_NADP-bd"/>
</dbReference>
<evidence type="ECO:0000313" key="3">
    <source>
        <dbReference type="Proteomes" id="UP000188532"/>
    </source>
</evidence>
<dbReference type="Proteomes" id="UP000188532">
    <property type="component" value="Unassembled WGS sequence"/>
</dbReference>
<protein>
    <submittedName>
        <fullName evidence="2">NAD binding domain of 6-phosphogluconate dehydrogenase family protein</fullName>
    </submittedName>
</protein>
<dbReference type="EMBL" id="MVBN01000002">
    <property type="protein sequence ID" value="OOK80124.1"/>
    <property type="molecule type" value="Genomic_DNA"/>
</dbReference>